<dbReference type="Pfam" id="PF00096">
    <property type="entry name" value="zf-C2H2"/>
    <property type="match status" value="1"/>
</dbReference>
<evidence type="ECO:0000256" key="3">
    <source>
        <dbReference type="ARBA" id="ARBA00022771"/>
    </source>
</evidence>
<feature type="region of interest" description="Disordered" evidence="6">
    <location>
        <begin position="141"/>
        <end position="162"/>
    </location>
</feature>
<reference evidence="8 9" key="1">
    <citation type="submission" date="2024-01" db="EMBL/GenBank/DDBJ databases">
        <title>A draft genome for the cacao thread blight pathogen Marasmiellus scandens.</title>
        <authorList>
            <person name="Baruah I.K."/>
            <person name="Leung J."/>
            <person name="Bukari Y."/>
            <person name="Amoako-Attah I."/>
            <person name="Meinhardt L.W."/>
            <person name="Bailey B.A."/>
            <person name="Cohen S.P."/>
        </authorList>
    </citation>
    <scope>NUCLEOTIDE SEQUENCE [LARGE SCALE GENOMIC DNA]</scope>
    <source>
        <strain evidence="8 9">GH-19</strain>
    </source>
</reference>
<dbReference type="PROSITE" id="PS00028">
    <property type="entry name" value="ZINC_FINGER_C2H2_1"/>
    <property type="match status" value="3"/>
</dbReference>
<dbReference type="SMART" id="SM00355">
    <property type="entry name" value="ZnF_C2H2"/>
    <property type="match status" value="4"/>
</dbReference>
<organism evidence="8 9">
    <name type="scientific">Marasmiellus scandens</name>
    <dbReference type="NCBI Taxonomy" id="2682957"/>
    <lineage>
        <taxon>Eukaryota</taxon>
        <taxon>Fungi</taxon>
        <taxon>Dikarya</taxon>
        <taxon>Basidiomycota</taxon>
        <taxon>Agaricomycotina</taxon>
        <taxon>Agaricomycetes</taxon>
        <taxon>Agaricomycetidae</taxon>
        <taxon>Agaricales</taxon>
        <taxon>Marasmiineae</taxon>
        <taxon>Omphalotaceae</taxon>
        <taxon>Marasmiellus</taxon>
    </lineage>
</organism>
<evidence type="ECO:0000256" key="1">
    <source>
        <dbReference type="ARBA" id="ARBA00022723"/>
    </source>
</evidence>
<keyword evidence="2" id="KW-0677">Repeat</keyword>
<dbReference type="InterPro" id="IPR013087">
    <property type="entry name" value="Znf_C2H2_type"/>
</dbReference>
<evidence type="ECO:0000256" key="5">
    <source>
        <dbReference type="PROSITE-ProRule" id="PRU00042"/>
    </source>
</evidence>
<keyword evidence="4" id="KW-0862">Zinc</keyword>
<keyword evidence="1" id="KW-0479">Metal-binding</keyword>
<dbReference type="PANTHER" id="PTHR19818">
    <property type="entry name" value="ZINC FINGER PROTEIN ZIC AND GLI"/>
    <property type="match status" value="1"/>
</dbReference>
<comment type="caution">
    <text evidence="8">The sequence shown here is derived from an EMBL/GenBank/DDBJ whole genome shotgun (WGS) entry which is preliminary data.</text>
</comment>
<keyword evidence="9" id="KW-1185">Reference proteome</keyword>
<dbReference type="InterPro" id="IPR036236">
    <property type="entry name" value="Znf_C2H2_sf"/>
</dbReference>
<feature type="domain" description="C2H2-type" evidence="7">
    <location>
        <begin position="48"/>
        <end position="75"/>
    </location>
</feature>
<feature type="domain" description="C2H2-type" evidence="7">
    <location>
        <begin position="76"/>
        <end position="106"/>
    </location>
</feature>
<feature type="compositionally biased region" description="Polar residues" evidence="6">
    <location>
        <begin position="150"/>
        <end position="159"/>
    </location>
</feature>
<dbReference type="EMBL" id="JBANRG010000002">
    <property type="protein sequence ID" value="KAK7470373.1"/>
    <property type="molecule type" value="Genomic_DNA"/>
</dbReference>
<dbReference type="SUPFAM" id="SSF57667">
    <property type="entry name" value="beta-beta-alpha zinc fingers"/>
    <property type="match status" value="1"/>
</dbReference>
<keyword evidence="3 5" id="KW-0863">Zinc-finger</keyword>
<dbReference type="PANTHER" id="PTHR19818:SF139">
    <property type="entry name" value="PAIR-RULE PROTEIN ODD-PAIRED"/>
    <property type="match status" value="1"/>
</dbReference>
<dbReference type="Proteomes" id="UP001498398">
    <property type="component" value="Unassembled WGS sequence"/>
</dbReference>
<protein>
    <recommendedName>
        <fullName evidence="7">C2H2-type domain-containing protein</fullName>
    </recommendedName>
</protein>
<evidence type="ECO:0000256" key="6">
    <source>
        <dbReference type="SAM" id="MobiDB-lite"/>
    </source>
</evidence>
<evidence type="ECO:0000259" key="7">
    <source>
        <dbReference type="PROSITE" id="PS50157"/>
    </source>
</evidence>
<dbReference type="InterPro" id="IPR050329">
    <property type="entry name" value="GLI_C2H2-zinc-finger"/>
</dbReference>
<dbReference type="Gene3D" id="3.30.160.60">
    <property type="entry name" value="Classic Zinc Finger"/>
    <property type="match status" value="2"/>
</dbReference>
<accession>A0ABR1K5I6</accession>
<evidence type="ECO:0000256" key="4">
    <source>
        <dbReference type="ARBA" id="ARBA00022833"/>
    </source>
</evidence>
<sequence length="299" mass="33847">MHSDCDGAFRTKGDLVRHDKAAHLKLRYVDVVHCLILPVWQNDTYRPYMCHFCGKRFAQASALKTHTNTHTKLKPHRCGINGCKKAFSDPSSCARHRKETHSPDAYCCPSCNSCIKRRSHFVIHLKKHGMIDFDPEDYIKPKSGRHDSANSDSFSTAEPTASFPEVPVDLNQALYSFEIPELHDNTYYNAQQPQYPLPSNYFYPTTSRDFSQSPALSLSSTSTRSSPSPFLEPAWVDQAVLPPAPVEQKASVEYNPGPYSYYMDQNSIPMDPNFFMQDFGLSGRDLFSSTYNQGLIVVQ</sequence>
<dbReference type="PROSITE" id="PS50157">
    <property type="entry name" value="ZINC_FINGER_C2H2_2"/>
    <property type="match status" value="2"/>
</dbReference>
<evidence type="ECO:0000313" key="9">
    <source>
        <dbReference type="Proteomes" id="UP001498398"/>
    </source>
</evidence>
<gene>
    <name evidence="8" type="ORF">VKT23_001800</name>
</gene>
<evidence type="ECO:0000313" key="8">
    <source>
        <dbReference type="EMBL" id="KAK7470373.1"/>
    </source>
</evidence>
<evidence type="ECO:0000256" key="2">
    <source>
        <dbReference type="ARBA" id="ARBA00022737"/>
    </source>
</evidence>
<name>A0ABR1K5I6_9AGAR</name>
<proteinExistence type="predicted"/>